<comment type="function">
    <text evidence="10 11">Phosphorylation of dTMP to form dTDP in both de novo and salvage pathways of dTTP synthesis.</text>
</comment>
<dbReference type="EMBL" id="VXRG01000176">
    <property type="protein sequence ID" value="MXY95869.1"/>
    <property type="molecule type" value="Genomic_DNA"/>
</dbReference>
<protein>
    <recommendedName>
        <fullName evidence="3 11">Thymidylate kinase</fullName>
        <ecNumber evidence="2 11">2.7.4.9</ecNumber>
    </recommendedName>
    <alternativeName>
        <fullName evidence="11">dTMP kinase</fullName>
    </alternativeName>
</protein>
<dbReference type="AlphaFoldDB" id="A0A6B0Z0T3"/>
<gene>
    <name evidence="11" type="primary">tmk</name>
    <name evidence="13" type="ORF">F4Y42_20710</name>
</gene>
<dbReference type="Pfam" id="PF02223">
    <property type="entry name" value="Thymidylate_kin"/>
    <property type="match status" value="1"/>
</dbReference>
<evidence type="ECO:0000256" key="1">
    <source>
        <dbReference type="ARBA" id="ARBA00009776"/>
    </source>
</evidence>
<dbReference type="GO" id="GO:0005524">
    <property type="term" value="F:ATP binding"/>
    <property type="evidence" value="ECO:0007669"/>
    <property type="project" value="UniProtKB-UniRule"/>
</dbReference>
<dbReference type="CDD" id="cd01672">
    <property type="entry name" value="TMPK"/>
    <property type="match status" value="1"/>
</dbReference>
<evidence type="ECO:0000256" key="2">
    <source>
        <dbReference type="ARBA" id="ARBA00012980"/>
    </source>
</evidence>
<keyword evidence="6 11" id="KW-0547">Nucleotide-binding</keyword>
<evidence type="ECO:0000256" key="8">
    <source>
        <dbReference type="ARBA" id="ARBA00022840"/>
    </source>
</evidence>
<dbReference type="InterPro" id="IPR018094">
    <property type="entry name" value="Thymidylate_kinase"/>
</dbReference>
<dbReference type="GO" id="GO:0006235">
    <property type="term" value="P:dTTP biosynthetic process"/>
    <property type="evidence" value="ECO:0007669"/>
    <property type="project" value="UniProtKB-UniRule"/>
</dbReference>
<dbReference type="InterPro" id="IPR039430">
    <property type="entry name" value="Thymidylate_kin-like_dom"/>
</dbReference>
<comment type="similarity">
    <text evidence="1 11">Belongs to the thymidylate kinase family.</text>
</comment>
<comment type="catalytic activity">
    <reaction evidence="9 11">
        <text>dTMP + ATP = dTDP + ADP</text>
        <dbReference type="Rhea" id="RHEA:13517"/>
        <dbReference type="ChEBI" id="CHEBI:30616"/>
        <dbReference type="ChEBI" id="CHEBI:58369"/>
        <dbReference type="ChEBI" id="CHEBI:63528"/>
        <dbReference type="ChEBI" id="CHEBI:456216"/>
        <dbReference type="EC" id="2.7.4.9"/>
    </reaction>
</comment>
<feature type="binding site" evidence="11">
    <location>
        <begin position="7"/>
        <end position="14"/>
    </location>
    <ligand>
        <name>ATP</name>
        <dbReference type="ChEBI" id="CHEBI:30616"/>
    </ligand>
</feature>
<accession>A0A6B0Z0T3</accession>
<evidence type="ECO:0000256" key="6">
    <source>
        <dbReference type="ARBA" id="ARBA00022741"/>
    </source>
</evidence>
<dbReference type="SUPFAM" id="SSF52540">
    <property type="entry name" value="P-loop containing nucleoside triphosphate hydrolases"/>
    <property type="match status" value="1"/>
</dbReference>
<name>A0A6B0Z0T3_9CHLR</name>
<evidence type="ECO:0000259" key="12">
    <source>
        <dbReference type="Pfam" id="PF02223"/>
    </source>
</evidence>
<dbReference type="PROSITE" id="PS01331">
    <property type="entry name" value="THYMIDYLATE_KINASE"/>
    <property type="match status" value="1"/>
</dbReference>
<proteinExistence type="inferred from homology"/>
<dbReference type="Gene3D" id="3.40.50.300">
    <property type="entry name" value="P-loop containing nucleotide triphosphate hydrolases"/>
    <property type="match status" value="1"/>
</dbReference>
<evidence type="ECO:0000256" key="11">
    <source>
        <dbReference type="HAMAP-Rule" id="MF_00165"/>
    </source>
</evidence>
<evidence type="ECO:0000256" key="3">
    <source>
        <dbReference type="ARBA" id="ARBA00017144"/>
    </source>
</evidence>
<dbReference type="GO" id="GO:0004798">
    <property type="term" value="F:dTMP kinase activity"/>
    <property type="evidence" value="ECO:0007669"/>
    <property type="project" value="UniProtKB-UniRule"/>
</dbReference>
<organism evidence="13">
    <name type="scientific">Caldilineaceae bacterium SB0664_bin_27</name>
    <dbReference type="NCBI Taxonomy" id="2605260"/>
    <lineage>
        <taxon>Bacteria</taxon>
        <taxon>Bacillati</taxon>
        <taxon>Chloroflexota</taxon>
        <taxon>Caldilineae</taxon>
        <taxon>Caldilineales</taxon>
        <taxon>Caldilineaceae</taxon>
    </lineage>
</organism>
<dbReference type="HAMAP" id="MF_00165">
    <property type="entry name" value="Thymidylate_kinase"/>
    <property type="match status" value="1"/>
</dbReference>
<dbReference type="PANTHER" id="PTHR10344">
    <property type="entry name" value="THYMIDYLATE KINASE"/>
    <property type="match status" value="1"/>
</dbReference>
<dbReference type="EC" id="2.7.4.9" evidence="2 11"/>
<dbReference type="PANTHER" id="PTHR10344:SF4">
    <property type="entry name" value="UMP-CMP KINASE 2, MITOCHONDRIAL"/>
    <property type="match status" value="1"/>
</dbReference>
<dbReference type="InterPro" id="IPR018095">
    <property type="entry name" value="Thymidylate_kin_CS"/>
</dbReference>
<dbReference type="InterPro" id="IPR027417">
    <property type="entry name" value="P-loop_NTPase"/>
</dbReference>
<dbReference type="GO" id="GO:0006227">
    <property type="term" value="P:dUDP biosynthetic process"/>
    <property type="evidence" value="ECO:0007669"/>
    <property type="project" value="TreeGrafter"/>
</dbReference>
<evidence type="ECO:0000256" key="4">
    <source>
        <dbReference type="ARBA" id="ARBA00022679"/>
    </source>
</evidence>
<comment type="caution">
    <text evidence="13">The sequence shown here is derived from an EMBL/GenBank/DDBJ whole genome shotgun (WGS) entry which is preliminary data.</text>
</comment>
<evidence type="ECO:0000313" key="13">
    <source>
        <dbReference type="EMBL" id="MXY95869.1"/>
    </source>
</evidence>
<reference evidence="13" key="1">
    <citation type="submission" date="2019-09" db="EMBL/GenBank/DDBJ databases">
        <title>Characterisation of the sponge microbiome using genome-centric metagenomics.</title>
        <authorList>
            <person name="Engelberts J.P."/>
            <person name="Robbins S.J."/>
            <person name="De Goeij J.M."/>
            <person name="Aranda M."/>
            <person name="Bell S.C."/>
            <person name="Webster N.S."/>
        </authorList>
    </citation>
    <scope>NUCLEOTIDE SEQUENCE</scope>
    <source>
        <strain evidence="13">SB0664_bin_27</strain>
    </source>
</reference>
<feature type="domain" description="Thymidylate kinase-like" evidence="12">
    <location>
        <begin position="5"/>
        <end position="193"/>
    </location>
</feature>
<evidence type="ECO:0000256" key="5">
    <source>
        <dbReference type="ARBA" id="ARBA00022727"/>
    </source>
</evidence>
<keyword evidence="8 11" id="KW-0067">ATP-binding</keyword>
<evidence type="ECO:0000256" key="7">
    <source>
        <dbReference type="ARBA" id="ARBA00022777"/>
    </source>
</evidence>
<dbReference type="NCBIfam" id="TIGR00041">
    <property type="entry name" value="DTMP_kinase"/>
    <property type="match status" value="1"/>
</dbReference>
<keyword evidence="5 11" id="KW-0545">Nucleotide biosynthesis</keyword>
<dbReference type="FunFam" id="3.40.50.300:FF:000225">
    <property type="entry name" value="Thymidylate kinase"/>
    <property type="match status" value="1"/>
</dbReference>
<evidence type="ECO:0000256" key="9">
    <source>
        <dbReference type="ARBA" id="ARBA00048743"/>
    </source>
</evidence>
<keyword evidence="4 11" id="KW-0808">Transferase</keyword>
<sequence>MFITFEGSDGSGKSTQIHLLEDYLRKSGQNVQVTREPGGTDIGERIRQVLLDMEHEKMHARTETLLFNAARAQLIEQEIRPALSEGKVVLCDRFADSTVAYQGYGREQDIEELRRLISFATGGLSPDLTFYLDLPPEEGIRRKLADYQNRLDVQGLAFYRRVEAGYHEMIAAEPGRWVIINAARSLEQVHQEVVSAVQDKLTAHAPSR</sequence>
<dbReference type="GO" id="GO:0006233">
    <property type="term" value="P:dTDP biosynthetic process"/>
    <property type="evidence" value="ECO:0007669"/>
    <property type="project" value="InterPro"/>
</dbReference>
<keyword evidence="7 11" id="KW-0418">Kinase</keyword>
<evidence type="ECO:0000256" key="10">
    <source>
        <dbReference type="ARBA" id="ARBA00057735"/>
    </source>
</evidence>
<dbReference type="GO" id="GO:0005829">
    <property type="term" value="C:cytosol"/>
    <property type="evidence" value="ECO:0007669"/>
    <property type="project" value="TreeGrafter"/>
</dbReference>